<evidence type="ECO:0000313" key="3">
    <source>
        <dbReference type="Proteomes" id="UP000653797"/>
    </source>
</evidence>
<keyword evidence="3" id="KW-1185">Reference proteome</keyword>
<dbReference type="AlphaFoldDB" id="A0A927AX15"/>
<protein>
    <submittedName>
        <fullName evidence="2">Uncharacterized protein</fullName>
    </submittedName>
</protein>
<sequence length="101" mass="12095">MKNEERILELLAETLQRIDRHSEQIERHSEQFDRHSELIQLIVNKLQENDKRLDKHEDALVGLKERTETMHQSSLEQQQTYRAMTELLMHHNRILSAKGIL</sequence>
<dbReference type="Proteomes" id="UP000653797">
    <property type="component" value="Unassembled WGS sequence"/>
</dbReference>
<reference evidence="2" key="1">
    <citation type="submission" date="2020-09" db="EMBL/GenBank/DDBJ databases">
        <authorList>
            <person name="Kim M.K."/>
        </authorList>
    </citation>
    <scope>NUCLEOTIDE SEQUENCE</scope>
    <source>
        <strain evidence="2">BT704</strain>
    </source>
</reference>
<dbReference type="Gene3D" id="6.10.250.40">
    <property type="match status" value="1"/>
</dbReference>
<feature type="coiled-coil region" evidence="1">
    <location>
        <begin position="11"/>
        <end position="66"/>
    </location>
</feature>
<dbReference type="RefSeq" id="WP_191037001.1">
    <property type="nucleotide sequence ID" value="NZ_JACXAA010000001.1"/>
</dbReference>
<name>A0A927AX15_9BACT</name>
<organism evidence="2 3">
    <name type="scientific">Spirosoma validum</name>
    <dbReference type="NCBI Taxonomy" id="2771355"/>
    <lineage>
        <taxon>Bacteria</taxon>
        <taxon>Pseudomonadati</taxon>
        <taxon>Bacteroidota</taxon>
        <taxon>Cytophagia</taxon>
        <taxon>Cytophagales</taxon>
        <taxon>Cytophagaceae</taxon>
        <taxon>Spirosoma</taxon>
    </lineage>
</organism>
<keyword evidence="1" id="KW-0175">Coiled coil</keyword>
<gene>
    <name evidence="2" type="ORF">IC230_00490</name>
</gene>
<accession>A0A927AX15</accession>
<dbReference type="EMBL" id="JACXAA010000001">
    <property type="protein sequence ID" value="MBD2751351.1"/>
    <property type="molecule type" value="Genomic_DNA"/>
</dbReference>
<comment type="caution">
    <text evidence="2">The sequence shown here is derived from an EMBL/GenBank/DDBJ whole genome shotgun (WGS) entry which is preliminary data.</text>
</comment>
<evidence type="ECO:0000256" key="1">
    <source>
        <dbReference type="SAM" id="Coils"/>
    </source>
</evidence>
<evidence type="ECO:0000313" key="2">
    <source>
        <dbReference type="EMBL" id="MBD2751351.1"/>
    </source>
</evidence>
<proteinExistence type="predicted"/>